<keyword evidence="2" id="KW-1134">Transmembrane beta strand</keyword>
<dbReference type="InterPro" id="IPR010131">
    <property type="entry name" value="MdtP/NodT-like"/>
</dbReference>
<dbReference type="GO" id="GO:0005886">
    <property type="term" value="C:plasma membrane"/>
    <property type="evidence" value="ECO:0007669"/>
    <property type="project" value="UniProtKB-SubCell"/>
</dbReference>
<evidence type="ECO:0000313" key="4">
    <source>
        <dbReference type="EMBL" id="QHI96453.1"/>
    </source>
</evidence>
<keyword evidence="2" id="KW-0564">Palmitate</keyword>
<dbReference type="SUPFAM" id="SSF56954">
    <property type="entry name" value="Outer membrane efflux proteins (OEP)"/>
    <property type="match status" value="1"/>
</dbReference>
<evidence type="ECO:0000256" key="1">
    <source>
        <dbReference type="ARBA" id="ARBA00007613"/>
    </source>
</evidence>
<comment type="similarity">
    <text evidence="1 2">Belongs to the outer membrane factor (OMF) (TC 1.B.17) family.</text>
</comment>
<proteinExistence type="inferred from homology"/>
<gene>
    <name evidence="4" type="ORF">GT348_08170</name>
</gene>
<keyword evidence="5" id="KW-1185">Reference proteome</keyword>
<dbReference type="Pfam" id="PF02321">
    <property type="entry name" value="OEP"/>
    <property type="match status" value="2"/>
</dbReference>
<dbReference type="Proteomes" id="UP000463975">
    <property type="component" value="Chromosome"/>
</dbReference>
<dbReference type="KEGG" id="bomb:GT348_08170"/>
<dbReference type="Gene3D" id="1.20.1600.10">
    <property type="entry name" value="Outer membrane efflux proteins (OEP)"/>
    <property type="match status" value="1"/>
</dbReference>
<dbReference type="AlphaFoldDB" id="A0A6P1NGU8"/>
<accession>A0A6P1NGU8</accession>
<reference evidence="4 5" key="1">
    <citation type="submission" date="2020-01" db="EMBL/GenBank/DDBJ databases">
        <title>Genome sequencing of strain KACC 21507.</title>
        <authorList>
            <person name="Heo J."/>
            <person name="Kim S.-J."/>
            <person name="Kim J.-S."/>
            <person name="Hong S.-B."/>
            <person name="Kwon S.-W."/>
        </authorList>
    </citation>
    <scope>NUCLEOTIDE SEQUENCE [LARGE SCALE GENOMIC DNA]</scope>
    <source>
        <strain evidence="4 5">KACC 21507</strain>
    </source>
</reference>
<evidence type="ECO:0000256" key="3">
    <source>
        <dbReference type="SAM" id="MobiDB-lite"/>
    </source>
</evidence>
<keyword evidence="2" id="KW-0472">Membrane</keyword>
<dbReference type="GO" id="GO:0015562">
    <property type="term" value="F:efflux transmembrane transporter activity"/>
    <property type="evidence" value="ECO:0007669"/>
    <property type="project" value="InterPro"/>
</dbReference>
<keyword evidence="2" id="KW-0449">Lipoprotein</keyword>
<sequence length="505" mass="55451">MSKYKYSPLLTSFLFISLCGCVIGPKGETPPLPAHTDYRNTPLKHTAGQDSKDSALRRQDIIQGLDIPGKWWEVFKNPQLNSLIEQALANNHDLKAMQEGLKVAWEQRRVEGAALYPTISAQFIPSRNKTSKALSNVPYENQWLYNLHTAQLNIGYVPDLWGGERQAIRAAAAQANIQRFQLEATALTLISNIVNGAITEASFRAQIAAKQALIAQQKEILSVTEKQQKLGDQSKLDSLMQQNALAQLEADLPPLQRDLAQTRNQLATLAGMTPNQDLPVFTLDDFTLPEKMPLSLPSALLEQRPDIRAAQEQIHAAAAEVGIAIANRLPNLQLSAMPGQIVGHMSQMFKTGYGNWDLMATITQPIFQGGSLLHAQRAAKKQLHQATETYKSTVLSAVGDVSDSLHAIQYDSEALLAEQKSLDTAQKSYKIALARKKLGDISQIELLAAQSAVAQSQLSFVQAKAVRFSDSVGLFQALGGGWWHRNDLGLPPEEAKRLSTSLAPW</sequence>
<dbReference type="EMBL" id="CP047652">
    <property type="protein sequence ID" value="QHI96453.1"/>
    <property type="molecule type" value="Genomic_DNA"/>
</dbReference>
<feature type="region of interest" description="Disordered" evidence="3">
    <location>
        <begin position="33"/>
        <end position="54"/>
    </location>
</feature>
<name>A0A6P1NGU8_9PROT</name>
<organism evidence="4 5">
    <name type="scientific">Aristophania vespae</name>
    <dbReference type="NCBI Taxonomy" id="2697033"/>
    <lineage>
        <taxon>Bacteria</taxon>
        <taxon>Pseudomonadati</taxon>
        <taxon>Pseudomonadota</taxon>
        <taxon>Alphaproteobacteria</taxon>
        <taxon>Acetobacterales</taxon>
        <taxon>Acetobacteraceae</taxon>
        <taxon>Aristophania</taxon>
    </lineage>
</organism>
<evidence type="ECO:0000256" key="2">
    <source>
        <dbReference type="RuleBase" id="RU362097"/>
    </source>
</evidence>
<dbReference type="InterPro" id="IPR003423">
    <property type="entry name" value="OMP_efflux"/>
</dbReference>
<dbReference type="PROSITE" id="PS51257">
    <property type="entry name" value="PROKAR_LIPOPROTEIN"/>
    <property type="match status" value="1"/>
</dbReference>
<dbReference type="PANTHER" id="PTHR30203:SF33">
    <property type="entry name" value="BLR4455 PROTEIN"/>
    <property type="match status" value="1"/>
</dbReference>
<keyword evidence="2" id="KW-0812">Transmembrane</keyword>
<dbReference type="PANTHER" id="PTHR30203">
    <property type="entry name" value="OUTER MEMBRANE CATION EFFLUX PROTEIN"/>
    <property type="match status" value="1"/>
</dbReference>
<evidence type="ECO:0000313" key="5">
    <source>
        <dbReference type="Proteomes" id="UP000463975"/>
    </source>
</evidence>
<dbReference type="Gene3D" id="2.20.200.10">
    <property type="entry name" value="Outer membrane efflux proteins (OEP)"/>
    <property type="match status" value="1"/>
</dbReference>
<dbReference type="NCBIfam" id="TIGR01845">
    <property type="entry name" value="outer_NodT"/>
    <property type="match status" value="1"/>
</dbReference>
<protein>
    <submittedName>
        <fullName evidence="4">Efflux transporter outer membrane subunit</fullName>
    </submittedName>
</protein>
<comment type="subcellular location">
    <subcellularLocation>
        <location evidence="2">Cell membrane</location>
        <topology evidence="2">Lipid-anchor</topology>
    </subcellularLocation>
</comment>